<evidence type="ECO:0000256" key="2">
    <source>
        <dbReference type="PROSITE-ProRule" id="PRU00176"/>
    </source>
</evidence>
<keyword evidence="4" id="KW-0732">Signal</keyword>
<dbReference type="PROSITE" id="PS50102">
    <property type="entry name" value="RRM"/>
    <property type="match status" value="1"/>
</dbReference>
<feature type="domain" description="RRM" evidence="5">
    <location>
        <begin position="96"/>
        <end position="174"/>
    </location>
</feature>
<evidence type="ECO:0000256" key="4">
    <source>
        <dbReference type="SAM" id="SignalP"/>
    </source>
</evidence>
<proteinExistence type="predicted"/>
<dbReference type="SUPFAM" id="SSF54928">
    <property type="entry name" value="RNA-binding domain, RBD"/>
    <property type="match status" value="1"/>
</dbReference>
<dbReference type="STRING" id="2880.D7FTW5"/>
<evidence type="ECO:0000313" key="6">
    <source>
        <dbReference type="EMBL" id="CBJ31492.1"/>
    </source>
</evidence>
<gene>
    <name evidence="6" type="ORF">Esi_0260_0031</name>
</gene>
<dbReference type="EMBL" id="FN649760">
    <property type="protein sequence ID" value="CBJ31492.1"/>
    <property type="molecule type" value="Genomic_DNA"/>
</dbReference>
<dbReference type="Gene3D" id="3.30.70.330">
    <property type="match status" value="1"/>
</dbReference>
<name>D7FTW5_ECTSI</name>
<sequence length="262" mass="29078">MPTVRRRSFAIMASALCGAAGLTRVQGFCFVPALTGSNARCHGATAERRATQQAQQGGGLTMRRGLSYKGKNGPGLTNIGRVVTTRKRVLESEEPCKVMISNLDYSLTENDVAEFCGTAGAVAGVKLVKKWYAKTSKGYGFVDFDQPLTATIAIETLNGKELNGRVVELKPAITSREKRRKQALRDWEQRCLEEDRRVEQGYPRREVPLPEKKKMADFGVTVDEFLEIVGRTNSRTAKKQPKYAEEIGYDDDDDDDDDADLF</sequence>
<accession>D7FTW5</accession>
<feature type="region of interest" description="Disordered" evidence="3">
    <location>
        <begin position="234"/>
        <end position="262"/>
    </location>
</feature>
<evidence type="ECO:0000313" key="7">
    <source>
        <dbReference type="Proteomes" id="UP000002630"/>
    </source>
</evidence>
<keyword evidence="1 2" id="KW-0694">RNA-binding</keyword>
<feature type="chain" id="PRO_5003095951" evidence="4">
    <location>
        <begin position="28"/>
        <end position="262"/>
    </location>
</feature>
<dbReference type="AlphaFoldDB" id="D7FTW5"/>
<evidence type="ECO:0000256" key="1">
    <source>
        <dbReference type="ARBA" id="ARBA00022884"/>
    </source>
</evidence>
<dbReference type="GO" id="GO:0005634">
    <property type="term" value="C:nucleus"/>
    <property type="evidence" value="ECO:0007669"/>
    <property type="project" value="TreeGrafter"/>
</dbReference>
<evidence type="ECO:0000256" key="3">
    <source>
        <dbReference type="SAM" id="MobiDB-lite"/>
    </source>
</evidence>
<dbReference type="Pfam" id="PF00076">
    <property type="entry name" value="RRM_1"/>
    <property type="match status" value="1"/>
</dbReference>
<dbReference type="GO" id="GO:0005737">
    <property type="term" value="C:cytoplasm"/>
    <property type="evidence" value="ECO:0007669"/>
    <property type="project" value="TreeGrafter"/>
</dbReference>
<dbReference type="InterPro" id="IPR035979">
    <property type="entry name" value="RBD_domain_sf"/>
</dbReference>
<dbReference type="GO" id="GO:0003729">
    <property type="term" value="F:mRNA binding"/>
    <property type="evidence" value="ECO:0007669"/>
    <property type="project" value="TreeGrafter"/>
</dbReference>
<dbReference type="SMART" id="SM00360">
    <property type="entry name" value="RRM"/>
    <property type="match status" value="1"/>
</dbReference>
<feature type="signal peptide" evidence="4">
    <location>
        <begin position="1"/>
        <end position="27"/>
    </location>
</feature>
<reference evidence="6 7" key="1">
    <citation type="journal article" date="2010" name="Nature">
        <title>The Ectocarpus genome and the independent evolution of multicellularity in brown algae.</title>
        <authorList>
            <person name="Cock J.M."/>
            <person name="Sterck L."/>
            <person name="Rouze P."/>
            <person name="Scornet D."/>
            <person name="Allen A.E."/>
            <person name="Amoutzias G."/>
            <person name="Anthouard V."/>
            <person name="Artiguenave F."/>
            <person name="Aury J.M."/>
            <person name="Badger J.H."/>
            <person name="Beszteri B."/>
            <person name="Billiau K."/>
            <person name="Bonnet E."/>
            <person name="Bothwell J.H."/>
            <person name="Bowler C."/>
            <person name="Boyen C."/>
            <person name="Brownlee C."/>
            <person name="Carrano C.J."/>
            <person name="Charrier B."/>
            <person name="Cho G.Y."/>
            <person name="Coelho S.M."/>
            <person name="Collen J."/>
            <person name="Corre E."/>
            <person name="Da Silva C."/>
            <person name="Delage L."/>
            <person name="Delaroque N."/>
            <person name="Dittami S.M."/>
            <person name="Doulbeau S."/>
            <person name="Elias M."/>
            <person name="Farnham G."/>
            <person name="Gachon C.M."/>
            <person name="Gschloessl B."/>
            <person name="Heesch S."/>
            <person name="Jabbari K."/>
            <person name="Jubin C."/>
            <person name="Kawai H."/>
            <person name="Kimura K."/>
            <person name="Kloareg B."/>
            <person name="Kupper F.C."/>
            <person name="Lang D."/>
            <person name="Le Bail A."/>
            <person name="Leblanc C."/>
            <person name="Lerouge P."/>
            <person name="Lohr M."/>
            <person name="Lopez P.J."/>
            <person name="Martens C."/>
            <person name="Maumus F."/>
            <person name="Michel G."/>
            <person name="Miranda-Saavedra D."/>
            <person name="Morales J."/>
            <person name="Moreau H."/>
            <person name="Motomura T."/>
            <person name="Nagasato C."/>
            <person name="Napoli C.A."/>
            <person name="Nelson D.R."/>
            <person name="Nyvall-Collen P."/>
            <person name="Peters A.F."/>
            <person name="Pommier C."/>
            <person name="Potin P."/>
            <person name="Poulain J."/>
            <person name="Quesneville H."/>
            <person name="Read B."/>
            <person name="Rensing S.A."/>
            <person name="Ritter A."/>
            <person name="Rousvoal S."/>
            <person name="Samanta M."/>
            <person name="Samson G."/>
            <person name="Schroeder D.C."/>
            <person name="Segurens B."/>
            <person name="Strittmatter M."/>
            <person name="Tonon T."/>
            <person name="Tregear J.W."/>
            <person name="Valentin K."/>
            <person name="von Dassow P."/>
            <person name="Yamagishi T."/>
            <person name="Van de Peer Y."/>
            <person name="Wincker P."/>
        </authorList>
    </citation>
    <scope>NUCLEOTIDE SEQUENCE [LARGE SCALE GENOMIC DNA]</scope>
    <source>
        <strain evidence="7">Ec32 / CCAP1310/4</strain>
    </source>
</reference>
<evidence type="ECO:0000259" key="5">
    <source>
        <dbReference type="PROSITE" id="PS50102"/>
    </source>
</evidence>
<protein>
    <submittedName>
        <fullName evidence="6">RNP-1 like RNA-binding protein</fullName>
    </submittedName>
</protein>
<organism evidence="6 7">
    <name type="scientific">Ectocarpus siliculosus</name>
    <name type="common">Brown alga</name>
    <name type="synonym">Conferva siliculosa</name>
    <dbReference type="NCBI Taxonomy" id="2880"/>
    <lineage>
        <taxon>Eukaryota</taxon>
        <taxon>Sar</taxon>
        <taxon>Stramenopiles</taxon>
        <taxon>Ochrophyta</taxon>
        <taxon>PX clade</taxon>
        <taxon>Phaeophyceae</taxon>
        <taxon>Ectocarpales</taxon>
        <taxon>Ectocarpaceae</taxon>
        <taxon>Ectocarpus</taxon>
    </lineage>
</organism>
<dbReference type="InterPro" id="IPR012677">
    <property type="entry name" value="Nucleotide-bd_a/b_plait_sf"/>
</dbReference>
<dbReference type="InterPro" id="IPR050374">
    <property type="entry name" value="RRT5_SRSF_SR"/>
</dbReference>
<dbReference type="PANTHER" id="PTHR23003">
    <property type="entry name" value="RNA RECOGNITION MOTIF RRM DOMAIN CONTAINING PROTEIN"/>
    <property type="match status" value="1"/>
</dbReference>
<dbReference type="InParanoid" id="D7FTW5"/>
<feature type="compositionally biased region" description="Acidic residues" evidence="3">
    <location>
        <begin position="247"/>
        <end position="262"/>
    </location>
</feature>
<dbReference type="OrthoDB" id="439808at2759"/>
<keyword evidence="7" id="KW-1185">Reference proteome</keyword>
<dbReference type="Proteomes" id="UP000002630">
    <property type="component" value="Unassembled WGS sequence"/>
</dbReference>
<dbReference type="InterPro" id="IPR000504">
    <property type="entry name" value="RRM_dom"/>
</dbReference>